<dbReference type="EMBL" id="ML145091">
    <property type="protein sequence ID" value="TBU63110.1"/>
    <property type="molecule type" value="Genomic_DNA"/>
</dbReference>
<organism evidence="1 2">
    <name type="scientific">Dichomitus squalens</name>
    <dbReference type="NCBI Taxonomy" id="114155"/>
    <lineage>
        <taxon>Eukaryota</taxon>
        <taxon>Fungi</taxon>
        <taxon>Dikarya</taxon>
        <taxon>Basidiomycota</taxon>
        <taxon>Agaricomycotina</taxon>
        <taxon>Agaricomycetes</taxon>
        <taxon>Polyporales</taxon>
        <taxon>Polyporaceae</taxon>
        <taxon>Dichomitus</taxon>
    </lineage>
</organism>
<feature type="non-terminal residue" evidence="1">
    <location>
        <position position="105"/>
    </location>
</feature>
<evidence type="ECO:0000313" key="1">
    <source>
        <dbReference type="EMBL" id="TBU63110.1"/>
    </source>
</evidence>
<protein>
    <submittedName>
        <fullName evidence="1">Uncharacterized protein</fullName>
    </submittedName>
</protein>
<dbReference type="Proteomes" id="UP000292082">
    <property type="component" value="Unassembled WGS sequence"/>
</dbReference>
<reference evidence="1 2" key="1">
    <citation type="submission" date="2019-01" db="EMBL/GenBank/DDBJ databases">
        <title>Draft genome sequences of three monokaryotic isolates of the white-rot basidiomycete fungus Dichomitus squalens.</title>
        <authorList>
            <consortium name="DOE Joint Genome Institute"/>
            <person name="Lopez S.C."/>
            <person name="Andreopoulos B."/>
            <person name="Pangilinan J."/>
            <person name="Lipzen A."/>
            <person name="Riley R."/>
            <person name="Ahrendt S."/>
            <person name="Ng V."/>
            <person name="Barry K."/>
            <person name="Daum C."/>
            <person name="Grigoriev I.V."/>
            <person name="Hilden K.S."/>
            <person name="Makela M.R."/>
            <person name="de Vries R.P."/>
        </authorList>
    </citation>
    <scope>NUCLEOTIDE SEQUENCE [LARGE SCALE GENOMIC DNA]</scope>
    <source>
        <strain evidence="1 2">CBS 464.89</strain>
    </source>
</reference>
<dbReference type="AlphaFoldDB" id="A0A4Q9Q7H4"/>
<proteinExistence type="predicted"/>
<name>A0A4Q9Q7H4_9APHY</name>
<accession>A0A4Q9Q7H4</accession>
<keyword evidence="2" id="KW-1185">Reference proteome</keyword>
<sequence>MWLTVVLGRWNFSLRPPALFFGWQGANALGLNCRFGCQSPAIEQPRTPCVRLPSLVGTRRRLTHPGPVRVHTSGITQYGALTDAKQTRDMLVLRRGLVDDKERPS</sequence>
<evidence type="ECO:0000313" key="2">
    <source>
        <dbReference type="Proteomes" id="UP000292082"/>
    </source>
</evidence>
<gene>
    <name evidence="1" type="ORF">BD310DRAFT_917820</name>
</gene>